<protein>
    <submittedName>
        <fullName evidence="1">Uncharacterized protein</fullName>
    </submittedName>
</protein>
<accession>A0A540NAG2</accession>
<organism evidence="1 2">
    <name type="scientific">Malus baccata</name>
    <name type="common">Siberian crab apple</name>
    <name type="synonym">Pyrus baccata</name>
    <dbReference type="NCBI Taxonomy" id="106549"/>
    <lineage>
        <taxon>Eukaryota</taxon>
        <taxon>Viridiplantae</taxon>
        <taxon>Streptophyta</taxon>
        <taxon>Embryophyta</taxon>
        <taxon>Tracheophyta</taxon>
        <taxon>Spermatophyta</taxon>
        <taxon>Magnoliopsida</taxon>
        <taxon>eudicotyledons</taxon>
        <taxon>Gunneridae</taxon>
        <taxon>Pentapetalae</taxon>
        <taxon>rosids</taxon>
        <taxon>fabids</taxon>
        <taxon>Rosales</taxon>
        <taxon>Rosaceae</taxon>
        <taxon>Amygdaloideae</taxon>
        <taxon>Maleae</taxon>
        <taxon>Malus</taxon>
    </lineage>
</organism>
<gene>
    <name evidence="1" type="ORF">C1H46_006883</name>
</gene>
<dbReference type="Proteomes" id="UP000315295">
    <property type="component" value="Unassembled WGS sequence"/>
</dbReference>
<dbReference type="EMBL" id="VIEB01000084">
    <property type="protein sequence ID" value="TQE07563.1"/>
    <property type="molecule type" value="Genomic_DNA"/>
</dbReference>
<dbReference type="PANTHER" id="PTHR47481">
    <property type="match status" value="1"/>
</dbReference>
<comment type="caution">
    <text evidence="1">The sequence shown here is derived from an EMBL/GenBank/DDBJ whole genome shotgun (WGS) entry which is preliminary data.</text>
</comment>
<keyword evidence="2" id="KW-1185">Reference proteome</keyword>
<evidence type="ECO:0000313" key="1">
    <source>
        <dbReference type="EMBL" id="TQE07563.1"/>
    </source>
</evidence>
<reference evidence="1 2" key="1">
    <citation type="journal article" date="2019" name="G3 (Bethesda)">
        <title>Sequencing of a Wild Apple (Malus baccata) Genome Unravels the Differences Between Cultivated and Wild Apple Species Regarding Disease Resistance and Cold Tolerance.</title>
        <authorList>
            <person name="Chen X."/>
        </authorList>
    </citation>
    <scope>NUCLEOTIDE SEQUENCE [LARGE SCALE GENOMIC DNA]</scope>
    <source>
        <strain evidence="2">cv. Shandingzi</strain>
        <tissue evidence="1">Leaves</tissue>
    </source>
</reference>
<dbReference type="Pfam" id="PF14223">
    <property type="entry name" value="Retrotran_gag_2"/>
    <property type="match status" value="1"/>
</dbReference>
<sequence>MVTASQLQLLQSPITALIASISISVSVKLDDSNYLNWHFQMQLLLESNGIMGFVDGTTPCPARFSPQSGDSGVVSTSFTSGESDEYRIWMMHDRALMQLITATLSLIAISCAIGSTCSQDLWTRLKEQFSTVSRTSIFQMKSNLQTIKKGFDSIAQYLQKIKEARDYLSAAGVPFADEDIVILALNGLPAEYNTFRCVIRGRENVISMKEFRSQLLAEETIIESHTQVPFLSAMVANTSHPVSQGVFSSGNGQSPEL</sequence>
<name>A0A540NAG2_MALBA</name>
<dbReference type="AlphaFoldDB" id="A0A540NAG2"/>
<evidence type="ECO:0000313" key="2">
    <source>
        <dbReference type="Proteomes" id="UP000315295"/>
    </source>
</evidence>
<dbReference type="PANTHER" id="PTHR47481:SF22">
    <property type="entry name" value="RETROTRANSPOSON GAG DOMAIN-CONTAINING PROTEIN"/>
    <property type="match status" value="1"/>
</dbReference>
<proteinExistence type="predicted"/>